<proteinExistence type="predicted"/>
<sequence>MSSEERPFLGLHLKCCNVYLRVYVNAAGDAYVGNCPKCAKPIRINIAAEGEEGSNNTFFEAS</sequence>
<evidence type="ECO:0000313" key="1">
    <source>
        <dbReference type="EMBL" id="VAX41733.1"/>
    </source>
</evidence>
<dbReference type="EMBL" id="UOGL01000582">
    <property type="protein sequence ID" value="VAX41733.1"/>
    <property type="molecule type" value="Genomic_DNA"/>
</dbReference>
<organism evidence="1">
    <name type="scientific">hydrothermal vent metagenome</name>
    <dbReference type="NCBI Taxonomy" id="652676"/>
    <lineage>
        <taxon>unclassified sequences</taxon>
        <taxon>metagenomes</taxon>
        <taxon>ecological metagenomes</taxon>
    </lineage>
</organism>
<reference evidence="1" key="1">
    <citation type="submission" date="2018-06" db="EMBL/GenBank/DDBJ databases">
        <authorList>
            <person name="Zhirakovskaya E."/>
        </authorList>
    </citation>
    <scope>NUCLEOTIDE SEQUENCE</scope>
</reference>
<dbReference type="AlphaFoldDB" id="A0A3B1DXC7"/>
<name>A0A3B1DXC7_9ZZZZ</name>
<accession>A0A3B1DXC7</accession>
<protein>
    <submittedName>
        <fullName evidence="1">Uncharacterized protein</fullName>
    </submittedName>
</protein>
<gene>
    <name evidence="1" type="ORF">MNBD_PLANCTO02-2504</name>
</gene>